<keyword evidence="2" id="KW-1185">Reference proteome</keyword>
<evidence type="ECO:0000313" key="1">
    <source>
        <dbReference type="EMBL" id="PWA63482.1"/>
    </source>
</evidence>
<dbReference type="EMBL" id="PKPP01004630">
    <property type="protein sequence ID" value="PWA63482.1"/>
    <property type="molecule type" value="Genomic_DNA"/>
</dbReference>
<gene>
    <name evidence="1" type="ORF">CTI12_AA311730</name>
</gene>
<accession>A0A2U1MQH4</accession>
<evidence type="ECO:0000313" key="2">
    <source>
        <dbReference type="Proteomes" id="UP000245207"/>
    </source>
</evidence>
<dbReference type="Proteomes" id="UP000245207">
    <property type="component" value="Unassembled WGS sequence"/>
</dbReference>
<organism evidence="1 2">
    <name type="scientific">Artemisia annua</name>
    <name type="common">Sweet wormwood</name>
    <dbReference type="NCBI Taxonomy" id="35608"/>
    <lineage>
        <taxon>Eukaryota</taxon>
        <taxon>Viridiplantae</taxon>
        <taxon>Streptophyta</taxon>
        <taxon>Embryophyta</taxon>
        <taxon>Tracheophyta</taxon>
        <taxon>Spermatophyta</taxon>
        <taxon>Magnoliopsida</taxon>
        <taxon>eudicotyledons</taxon>
        <taxon>Gunneridae</taxon>
        <taxon>Pentapetalae</taxon>
        <taxon>asterids</taxon>
        <taxon>campanulids</taxon>
        <taxon>Asterales</taxon>
        <taxon>Asteraceae</taxon>
        <taxon>Asteroideae</taxon>
        <taxon>Anthemideae</taxon>
        <taxon>Artemisiinae</taxon>
        <taxon>Artemisia</taxon>
    </lineage>
</organism>
<proteinExistence type="predicted"/>
<dbReference type="AlphaFoldDB" id="A0A2U1MQH4"/>
<protein>
    <submittedName>
        <fullName evidence="1">Uncharacterized protein</fullName>
    </submittedName>
</protein>
<comment type="caution">
    <text evidence="1">The sequence shown here is derived from an EMBL/GenBank/DDBJ whole genome shotgun (WGS) entry which is preliminary data.</text>
</comment>
<reference evidence="1 2" key="1">
    <citation type="journal article" date="2018" name="Mol. Plant">
        <title>The genome of Artemisia annua provides insight into the evolution of Asteraceae family and artemisinin biosynthesis.</title>
        <authorList>
            <person name="Shen Q."/>
            <person name="Zhang L."/>
            <person name="Liao Z."/>
            <person name="Wang S."/>
            <person name="Yan T."/>
            <person name="Shi P."/>
            <person name="Liu M."/>
            <person name="Fu X."/>
            <person name="Pan Q."/>
            <person name="Wang Y."/>
            <person name="Lv Z."/>
            <person name="Lu X."/>
            <person name="Zhang F."/>
            <person name="Jiang W."/>
            <person name="Ma Y."/>
            <person name="Chen M."/>
            <person name="Hao X."/>
            <person name="Li L."/>
            <person name="Tang Y."/>
            <person name="Lv G."/>
            <person name="Zhou Y."/>
            <person name="Sun X."/>
            <person name="Brodelius P.E."/>
            <person name="Rose J.K.C."/>
            <person name="Tang K."/>
        </authorList>
    </citation>
    <scope>NUCLEOTIDE SEQUENCE [LARGE SCALE GENOMIC DNA]</scope>
    <source>
        <strain evidence="2">cv. Huhao1</strain>
        <tissue evidence="1">Leaf</tissue>
    </source>
</reference>
<name>A0A2U1MQH4_ARTAN</name>
<sequence>MVSTPNFDELKNICGSNESKDYFKFLFVQEEAENEGYIRKTIEWCNGMHEKIAKFGAMLEEGRAFSDFDVAHWDGMECLVQAQARNGVILQAFLRLLDVLRAARDEKRKHVMVMEHMCEAL</sequence>